<keyword evidence="4" id="KW-1185">Reference proteome</keyword>
<reference evidence="3 4" key="1">
    <citation type="journal article" date="2019" name="Int. J. Syst. Evol. Microbiol.">
        <title>Streptomyces cyaneochromogenes sp. nov., a blue pigment-producing actinomycete from manganese-contaminated soil.</title>
        <authorList>
            <person name="Tang X."/>
            <person name="Zhao J."/>
            <person name="Li K."/>
            <person name="Chen Z."/>
            <person name="Sun Y."/>
            <person name="Gao J."/>
        </authorList>
    </citation>
    <scope>NUCLEOTIDE SEQUENCE [LARGE SCALE GENOMIC DNA]</scope>
    <source>
        <strain evidence="3 4">MK-45</strain>
    </source>
</reference>
<proteinExistence type="predicted"/>
<protein>
    <recommendedName>
        <fullName evidence="5">DUF4352 domain-containing protein</fullName>
    </recommendedName>
</protein>
<accession>A0A3S9MA05</accession>
<dbReference type="EMBL" id="CP034539">
    <property type="protein sequence ID" value="AZQ35933.1"/>
    <property type="molecule type" value="Genomic_DNA"/>
</dbReference>
<keyword evidence="2" id="KW-0732">Signal</keyword>
<organism evidence="3 4">
    <name type="scientific">Streptomyces cyaneochromogenes</name>
    <dbReference type="NCBI Taxonomy" id="2496836"/>
    <lineage>
        <taxon>Bacteria</taxon>
        <taxon>Bacillati</taxon>
        <taxon>Actinomycetota</taxon>
        <taxon>Actinomycetes</taxon>
        <taxon>Kitasatosporales</taxon>
        <taxon>Streptomycetaceae</taxon>
        <taxon>Streptomyces</taxon>
    </lineage>
</organism>
<dbReference type="RefSeq" id="WP_126393400.1">
    <property type="nucleotide sequence ID" value="NZ_CP034539.1"/>
</dbReference>
<dbReference type="Proteomes" id="UP000280298">
    <property type="component" value="Chromosome"/>
</dbReference>
<feature type="compositionally biased region" description="Low complexity" evidence="1">
    <location>
        <begin position="36"/>
        <end position="50"/>
    </location>
</feature>
<evidence type="ECO:0008006" key="5">
    <source>
        <dbReference type="Google" id="ProtNLM"/>
    </source>
</evidence>
<feature type="region of interest" description="Disordered" evidence="1">
    <location>
        <begin position="24"/>
        <end position="55"/>
    </location>
</feature>
<evidence type="ECO:0000313" key="3">
    <source>
        <dbReference type="EMBL" id="AZQ35933.1"/>
    </source>
</evidence>
<feature type="signal peptide" evidence="2">
    <location>
        <begin position="1"/>
        <end position="22"/>
    </location>
</feature>
<evidence type="ECO:0000313" key="4">
    <source>
        <dbReference type="Proteomes" id="UP000280298"/>
    </source>
</evidence>
<sequence length="194" mass="20665">MRTRTTAATAALLLAVLTACQSSDEPAAGDSKASKLKAPAAAKTSAAPSPTEDETRDFGEVLTFNDSVGDVTVNVTVLSYEQGIKAQSSADQEFNTDGYEWAAVEIKTCITKGTGGTTRYPWTLAYTDGARIEPSSVTYGDFPKPEYPYEATVKAGDCVRGKTVFAVPGNQRPERVLYTPEALPEGAEWKVPKA</sequence>
<dbReference type="AlphaFoldDB" id="A0A3S9MA05"/>
<evidence type="ECO:0000256" key="2">
    <source>
        <dbReference type="SAM" id="SignalP"/>
    </source>
</evidence>
<dbReference type="OrthoDB" id="4207206at2"/>
<name>A0A3S9MA05_9ACTN</name>
<gene>
    <name evidence="3" type="ORF">EJ357_22650</name>
</gene>
<dbReference type="KEGG" id="scya:EJ357_22650"/>
<dbReference type="PROSITE" id="PS51257">
    <property type="entry name" value="PROKAR_LIPOPROTEIN"/>
    <property type="match status" value="1"/>
</dbReference>
<evidence type="ECO:0000256" key="1">
    <source>
        <dbReference type="SAM" id="MobiDB-lite"/>
    </source>
</evidence>
<feature type="chain" id="PRO_5038598227" description="DUF4352 domain-containing protein" evidence="2">
    <location>
        <begin position="23"/>
        <end position="194"/>
    </location>
</feature>